<reference evidence="1 2" key="1">
    <citation type="submission" date="2012-08" db="EMBL/GenBank/DDBJ databases">
        <title>Comparative Sequence Analysis of H. pylori isolates.</title>
        <authorList>
            <person name="Blanchard T.G."/>
            <person name="Czinn S.J."/>
            <person name="McCracken C.M."/>
            <person name="Abolude K.A."/>
            <person name="Shefchek K.S."/>
            <person name="Maroo A.M."/>
            <person name="Santana-Cruz I.S."/>
            <person name="Tallon L.J."/>
            <person name="Ficke F.W.F."/>
        </authorList>
    </citation>
    <scope>NUCLEOTIDE SEQUENCE [LARGE SCALE GENOMIC DNA]</scope>
    <source>
        <strain evidence="1 2">R036d</strain>
    </source>
</reference>
<name>K2KDX6_HELPX</name>
<organism evidence="1 2">
    <name type="scientific">Helicobacter pylori R036d</name>
    <dbReference type="NCBI Taxonomy" id="1145113"/>
    <lineage>
        <taxon>Bacteria</taxon>
        <taxon>Pseudomonadati</taxon>
        <taxon>Campylobacterota</taxon>
        <taxon>Epsilonproteobacteria</taxon>
        <taxon>Campylobacterales</taxon>
        <taxon>Helicobacteraceae</taxon>
        <taxon>Helicobacter</taxon>
    </lineage>
</organism>
<dbReference type="AlphaFoldDB" id="K2KDX6"/>
<comment type="caution">
    <text evidence="1">The sequence shown here is derived from an EMBL/GenBank/DDBJ whole genome shotgun (WGS) entry which is preliminary data.</text>
</comment>
<dbReference type="Proteomes" id="UP000006759">
    <property type="component" value="Unassembled WGS sequence"/>
</dbReference>
<gene>
    <name evidence="1" type="ORF">OUI_1199</name>
</gene>
<protein>
    <submittedName>
        <fullName evidence="1">Uncharacterized protein</fullName>
    </submittedName>
</protein>
<accession>K2KDX6</accession>
<proteinExistence type="predicted"/>
<evidence type="ECO:0000313" key="2">
    <source>
        <dbReference type="Proteomes" id="UP000006759"/>
    </source>
</evidence>
<sequence>MYFDGKKRFLTFLKFDNQRPIKKQSQKFSLTNSKLEKKRLKLCLEKKRTLTLKRV</sequence>
<dbReference type="EMBL" id="AMOT01000005">
    <property type="protein sequence ID" value="EKE84937.1"/>
    <property type="molecule type" value="Genomic_DNA"/>
</dbReference>
<dbReference type="PATRIC" id="fig|1145113.3.peg.1172"/>
<evidence type="ECO:0000313" key="1">
    <source>
        <dbReference type="EMBL" id="EKE84937.1"/>
    </source>
</evidence>